<dbReference type="Pfam" id="PF03767">
    <property type="entry name" value="Acid_phosphat_B"/>
    <property type="match status" value="1"/>
</dbReference>
<dbReference type="InterPro" id="IPR005519">
    <property type="entry name" value="Acid_phosphat_B-like"/>
</dbReference>
<evidence type="ECO:0000313" key="5">
    <source>
        <dbReference type="RefSeq" id="XP_011084960.1"/>
    </source>
</evidence>
<keyword evidence="2" id="KW-1185">Reference proteome</keyword>
<proteinExistence type="predicted"/>
<keyword evidence="1" id="KW-0812">Transmembrane</keyword>
<sequence>MSTYGHEMEREYSAQSLLRGGSSEMGSRHITETGIFMSSFAAMVFVSGLITVGVSLLSLLVALAVMLHSCESRNSGILEMHRYKDNYDYCRYFALHAELNSLDADSLPAICRDVERLYVKEGQFGRDLNITVGIAEEFFGSVRPQVDSRDIVLIDADDLASETLFSYYLMHRINEDLLHGSSGDPDYLRHTFARKLYLKLQSDGWPLILFSRKPEKLRSAMAEYLISMGCPGWSSLIMRKENEMQMSFQEYISGQRIILQREGLRIIAVISSRMDALRGPYLGNRMFKFPSPMFRHSMENHVESHVQKSK</sequence>
<dbReference type="RefSeq" id="XP_011084960.1">
    <property type="nucleotide sequence ID" value="XM_011086658.2"/>
</dbReference>
<dbReference type="Gene3D" id="3.40.50.1000">
    <property type="entry name" value="HAD superfamily/HAD-like"/>
    <property type="match status" value="1"/>
</dbReference>
<evidence type="ECO:0000313" key="3">
    <source>
        <dbReference type="RefSeq" id="XP_011084958.1"/>
    </source>
</evidence>
<dbReference type="PANTHER" id="PTHR31284:SF22">
    <property type="entry name" value="ACID PHOSPHATASE"/>
    <property type="match status" value="1"/>
</dbReference>
<keyword evidence="1" id="KW-0472">Membrane</keyword>
<dbReference type="InterPro" id="IPR023214">
    <property type="entry name" value="HAD_sf"/>
</dbReference>
<evidence type="ECO:0000256" key="1">
    <source>
        <dbReference type="SAM" id="Phobius"/>
    </source>
</evidence>
<organism evidence="2 5">
    <name type="scientific">Sesamum indicum</name>
    <name type="common">Oriental sesame</name>
    <name type="synonym">Sesamum orientale</name>
    <dbReference type="NCBI Taxonomy" id="4182"/>
    <lineage>
        <taxon>Eukaryota</taxon>
        <taxon>Viridiplantae</taxon>
        <taxon>Streptophyta</taxon>
        <taxon>Embryophyta</taxon>
        <taxon>Tracheophyta</taxon>
        <taxon>Spermatophyta</taxon>
        <taxon>Magnoliopsida</taxon>
        <taxon>eudicotyledons</taxon>
        <taxon>Gunneridae</taxon>
        <taxon>Pentapetalae</taxon>
        <taxon>asterids</taxon>
        <taxon>lamiids</taxon>
        <taxon>Lamiales</taxon>
        <taxon>Pedaliaceae</taxon>
        <taxon>Sesamum</taxon>
    </lineage>
</organism>
<gene>
    <name evidence="3 4 5" type="primary">LOC105167086</name>
</gene>
<evidence type="ECO:0000313" key="2">
    <source>
        <dbReference type="Proteomes" id="UP000504604"/>
    </source>
</evidence>
<name>A0A6I9TIG5_SESIN</name>
<dbReference type="AlphaFoldDB" id="A0A6I9TIG5"/>
<dbReference type="RefSeq" id="XP_011084958.1">
    <property type="nucleotide sequence ID" value="XM_011086656.2"/>
</dbReference>
<evidence type="ECO:0000313" key="4">
    <source>
        <dbReference type="RefSeq" id="XP_011084959.1"/>
    </source>
</evidence>
<feature type="transmembrane region" description="Helical" evidence="1">
    <location>
        <begin position="35"/>
        <end position="67"/>
    </location>
</feature>
<dbReference type="RefSeq" id="XP_011084959.1">
    <property type="nucleotide sequence ID" value="XM_011086657.2"/>
</dbReference>
<keyword evidence="1" id="KW-1133">Transmembrane helix</keyword>
<dbReference type="GeneID" id="105167086"/>
<dbReference type="OrthoDB" id="1900337at2759"/>
<dbReference type="PANTHER" id="PTHR31284">
    <property type="entry name" value="ACID PHOSPHATASE-LIKE PROTEIN"/>
    <property type="match status" value="1"/>
</dbReference>
<accession>A0A6I9TIG5</accession>
<dbReference type="Proteomes" id="UP000504604">
    <property type="component" value="Linkage group LG7"/>
</dbReference>
<protein>
    <submittedName>
        <fullName evidence="3 4">Uncharacterized protein At2g39920-like isoform X1</fullName>
    </submittedName>
</protein>
<dbReference type="KEGG" id="sind:105167086"/>
<reference evidence="3 4" key="1">
    <citation type="submission" date="2025-04" db="UniProtKB">
        <authorList>
            <consortium name="RefSeq"/>
        </authorList>
    </citation>
    <scope>IDENTIFICATION</scope>
</reference>